<evidence type="ECO:0000256" key="7">
    <source>
        <dbReference type="ARBA" id="ARBA00023177"/>
    </source>
</evidence>
<feature type="region of interest" description="Disordered" evidence="8">
    <location>
        <begin position="474"/>
        <end position="497"/>
    </location>
</feature>
<dbReference type="GO" id="GO:0005886">
    <property type="term" value="C:plasma membrane"/>
    <property type="evidence" value="ECO:0007669"/>
    <property type="project" value="TreeGrafter"/>
</dbReference>
<comment type="similarity">
    <text evidence="2">Belongs to the ammonia transporter channel (TC 1.A.11.2) family.</text>
</comment>
<dbReference type="Proteomes" id="UP000011777">
    <property type="component" value="Unassembled WGS sequence"/>
</dbReference>
<name>M3HEI7_CANMX</name>
<dbReference type="PANTHER" id="PTHR43029">
    <property type="entry name" value="AMMONIUM TRANSPORTER MEP2"/>
    <property type="match status" value="1"/>
</dbReference>
<dbReference type="EMBL" id="AOGT01002411">
    <property type="protein sequence ID" value="EMG45617.1"/>
    <property type="molecule type" value="Genomic_DNA"/>
</dbReference>
<organism evidence="11 12">
    <name type="scientific">Candida maltosa (strain Xu316)</name>
    <name type="common">Yeast</name>
    <dbReference type="NCBI Taxonomy" id="1245528"/>
    <lineage>
        <taxon>Eukaryota</taxon>
        <taxon>Fungi</taxon>
        <taxon>Dikarya</taxon>
        <taxon>Ascomycota</taxon>
        <taxon>Saccharomycotina</taxon>
        <taxon>Pichiomycetes</taxon>
        <taxon>Debaryomycetaceae</taxon>
        <taxon>Candida/Lodderomyces clade</taxon>
        <taxon>Candida</taxon>
    </lineage>
</organism>
<evidence type="ECO:0000256" key="3">
    <source>
        <dbReference type="ARBA" id="ARBA00022448"/>
    </source>
</evidence>
<feature type="transmembrane region" description="Helical" evidence="9">
    <location>
        <begin position="110"/>
        <end position="129"/>
    </location>
</feature>
<feature type="transmembrane region" description="Helical" evidence="9">
    <location>
        <begin position="389"/>
        <end position="410"/>
    </location>
</feature>
<evidence type="ECO:0000313" key="11">
    <source>
        <dbReference type="EMBL" id="EMG45617.1"/>
    </source>
</evidence>
<dbReference type="GO" id="GO:0008519">
    <property type="term" value="F:ammonium channel activity"/>
    <property type="evidence" value="ECO:0007669"/>
    <property type="project" value="InterPro"/>
</dbReference>
<evidence type="ECO:0000256" key="9">
    <source>
        <dbReference type="SAM" id="Phobius"/>
    </source>
</evidence>
<dbReference type="HOGENOM" id="CLU_000445_33_0_1"/>
<dbReference type="STRING" id="1245528.M3HEI7"/>
<feature type="compositionally biased region" description="Basic and acidic residues" evidence="8">
    <location>
        <begin position="561"/>
        <end position="579"/>
    </location>
</feature>
<evidence type="ECO:0000313" key="12">
    <source>
        <dbReference type="Proteomes" id="UP000011777"/>
    </source>
</evidence>
<protein>
    <recommendedName>
        <fullName evidence="10">Ammonium transporter AmtB-like domain-containing protein</fullName>
    </recommendedName>
</protein>
<reference evidence="11 12" key="1">
    <citation type="submission" date="2013-02" db="EMBL/GenBank/DDBJ databases">
        <title>Genome sequence of Candida maltosa Xu316, a potential industrial strain for xylitol and ethanol production.</title>
        <authorList>
            <person name="Yu J."/>
            <person name="Wang Q."/>
            <person name="Geng X."/>
            <person name="Bao W."/>
            <person name="He P."/>
            <person name="Cai J."/>
        </authorList>
    </citation>
    <scope>NUCLEOTIDE SEQUENCE [LARGE SCALE GENOMIC DNA]</scope>
    <source>
        <strain evidence="12">Xu316</strain>
    </source>
</reference>
<keyword evidence="12" id="KW-1185">Reference proteome</keyword>
<dbReference type="InterPro" id="IPR029020">
    <property type="entry name" value="Ammonium/urea_transptr"/>
</dbReference>
<feature type="transmembrane region" description="Helical" evidence="9">
    <location>
        <begin position="249"/>
        <end position="269"/>
    </location>
</feature>
<dbReference type="AlphaFoldDB" id="M3HEI7"/>
<feature type="transmembrane region" description="Helical" evidence="9">
    <location>
        <begin position="20"/>
        <end position="43"/>
    </location>
</feature>
<keyword evidence="7" id="KW-0924">Ammonia transport</keyword>
<comment type="caution">
    <text evidence="11">The sequence shown here is derived from an EMBL/GenBank/DDBJ whole genome shotgun (WGS) entry which is preliminary data.</text>
</comment>
<feature type="transmembrane region" description="Helical" evidence="9">
    <location>
        <begin position="141"/>
        <end position="163"/>
    </location>
</feature>
<evidence type="ECO:0000256" key="6">
    <source>
        <dbReference type="ARBA" id="ARBA00023136"/>
    </source>
</evidence>
<evidence type="ECO:0000256" key="4">
    <source>
        <dbReference type="ARBA" id="ARBA00022692"/>
    </source>
</evidence>
<dbReference type="InterPro" id="IPR001905">
    <property type="entry name" value="Ammonium_transpt"/>
</dbReference>
<feature type="transmembrane region" description="Helical" evidence="9">
    <location>
        <begin position="216"/>
        <end position="237"/>
    </location>
</feature>
<dbReference type="Gene3D" id="1.10.3430.10">
    <property type="entry name" value="Ammonium transporter AmtB like domains"/>
    <property type="match status" value="1"/>
</dbReference>
<keyword evidence="6 9" id="KW-0472">Membrane</keyword>
<keyword evidence="4 9" id="KW-0812">Transmembrane</keyword>
<gene>
    <name evidence="11" type="ORF">G210_4185</name>
</gene>
<feature type="region of interest" description="Disordered" evidence="8">
    <location>
        <begin position="553"/>
        <end position="579"/>
    </location>
</feature>
<dbReference type="eggNOG" id="KOG0682">
    <property type="taxonomic scope" value="Eukaryota"/>
</dbReference>
<feature type="domain" description="Ammonium transporter AmtB-like" evidence="10">
    <location>
        <begin position="22"/>
        <end position="273"/>
    </location>
</feature>
<dbReference type="PANTHER" id="PTHR43029:SF10">
    <property type="entry name" value="AMMONIUM TRANSPORTER MEP2"/>
    <property type="match status" value="1"/>
</dbReference>
<dbReference type="InterPro" id="IPR024041">
    <property type="entry name" value="NH4_transpt_AmtB-like_dom"/>
</dbReference>
<keyword evidence="5 9" id="KW-1133">Transmembrane helix</keyword>
<dbReference type="SUPFAM" id="SSF111352">
    <property type="entry name" value="Ammonium transporter"/>
    <property type="match status" value="1"/>
</dbReference>
<evidence type="ECO:0000256" key="8">
    <source>
        <dbReference type="SAM" id="MobiDB-lite"/>
    </source>
</evidence>
<evidence type="ECO:0000256" key="1">
    <source>
        <dbReference type="ARBA" id="ARBA00004141"/>
    </source>
</evidence>
<feature type="transmembrane region" description="Helical" evidence="9">
    <location>
        <begin position="330"/>
        <end position="353"/>
    </location>
</feature>
<feature type="transmembrane region" description="Helical" evidence="9">
    <location>
        <begin position="430"/>
        <end position="453"/>
    </location>
</feature>
<sequence>MSSDTDSGTSLDLETSLNTLYMVGCTAVLPLIVIGIGFFYSGLTQRRSSLTMFAIPLLITPMIVIDWFIWGYSLSYAAASNHFIGNLNFVVLRQFRNATTDQFTNSRGHILAAAHVLFNMFFKIICAALTFPGCVAERGRILPMILFVFIWSTIIYNPVTYWFWNKNGWLSVDLGRLPVLDFAGGNCVHIVSGFTCLAYSYILGPRNPKLLYNYRNVNTGHIIFGTFCVVYGWMGFIAGCDFKFSFNSLYIILNTLIAASTSAIVWTAIDYLFSSVPLEGETPVMNGRQDYKLEPSPSDIIMQPVISRTGVAINQRQHESKSNFVEKRKFSMISFSSGLMAGLVVFTPAGGYVSSNADFWKGIVFGVIGAIGGNLATRLKYFFNIDDALDIFAIHGVPGIIGSLLTGIFANKLYGSKGGWVEGHWKQFGYQLLGVVVTSAYVFFMSMVFLYLIDLIPGMHLRIDKDFNRREREKKMMKKSAAKPDEELESQVSPHRFETDTAVSEQPSFWEEVELQGTDAYEFNGEYMLDFMEFIRVIRPQDYLEDEEVPEILQSSPNGFHGHDFELHQDEANHLTKRE</sequence>
<dbReference type="OrthoDB" id="534912at2759"/>
<feature type="domain" description="Ammonium transporter AmtB-like" evidence="10">
    <location>
        <begin position="325"/>
        <end position="465"/>
    </location>
</feature>
<evidence type="ECO:0000256" key="2">
    <source>
        <dbReference type="ARBA" id="ARBA00005887"/>
    </source>
</evidence>
<dbReference type="Pfam" id="PF00909">
    <property type="entry name" value="Ammonium_transp"/>
    <property type="match status" value="2"/>
</dbReference>
<feature type="transmembrane region" description="Helical" evidence="9">
    <location>
        <begin position="50"/>
        <end position="70"/>
    </location>
</feature>
<accession>M3HEI7</accession>
<feature type="transmembrane region" description="Helical" evidence="9">
    <location>
        <begin position="359"/>
        <end position="377"/>
    </location>
</feature>
<comment type="subcellular location">
    <subcellularLocation>
        <location evidence="1">Membrane</location>
        <topology evidence="1">Multi-pass membrane protein</topology>
    </subcellularLocation>
</comment>
<evidence type="ECO:0000259" key="10">
    <source>
        <dbReference type="Pfam" id="PF00909"/>
    </source>
</evidence>
<feature type="transmembrane region" description="Helical" evidence="9">
    <location>
        <begin position="183"/>
        <end position="204"/>
    </location>
</feature>
<proteinExistence type="inferred from homology"/>
<evidence type="ECO:0000256" key="5">
    <source>
        <dbReference type="ARBA" id="ARBA00022989"/>
    </source>
</evidence>
<keyword evidence="3" id="KW-0813">Transport</keyword>
<dbReference type="OMA" id="GCDFKFS"/>